<proteinExistence type="predicted"/>
<organism evidence="2 3">
    <name type="scientific">candidate division MSBL1 archaeon SCGC-AAA259E19</name>
    <dbReference type="NCBI Taxonomy" id="1698264"/>
    <lineage>
        <taxon>Archaea</taxon>
        <taxon>Methanobacteriati</taxon>
        <taxon>Methanobacteriota</taxon>
        <taxon>candidate division MSBL1</taxon>
    </lineage>
</organism>
<dbReference type="Proteomes" id="UP000070284">
    <property type="component" value="Unassembled WGS sequence"/>
</dbReference>
<gene>
    <name evidence="2" type="ORF">AKJ65_07925</name>
</gene>
<reference evidence="2 3" key="1">
    <citation type="journal article" date="2016" name="Sci. Rep.">
        <title>Metabolic traits of an uncultured archaeal lineage -MSBL1- from brine pools of the Red Sea.</title>
        <authorList>
            <person name="Mwirichia R."/>
            <person name="Alam I."/>
            <person name="Rashid M."/>
            <person name="Vinu M."/>
            <person name="Ba-Alawi W."/>
            <person name="Anthony Kamau A."/>
            <person name="Kamanda Ngugi D."/>
            <person name="Goker M."/>
            <person name="Klenk H.P."/>
            <person name="Bajic V."/>
            <person name="Stingl U."/>
        </authorList>
    </citation>
    <scope>NUCLEOTIDE SEQUENCE [LARGE SCALE GENOMIC DNA]</scope>
    <source>
        <strain evidence="2">SCGC-AAA259E19</strain>
    </source>
</reference>
<dbReference type="PANTHER" id="PTHR33055">
    <property type="entry name" value="TRANSPOSASE FOR INSERTION SEQUENCE ELEMENT IS1111A"/>
    <property type="match status" value="1"/>
</dbReference>
<name>A0A133UDB6_9EURY</name>
<protein>
    <recommendedName>
        <fullName evidence="1">Transposase IS116/IS110/IS902 C-terminal domain-containing protein</fullName>
    </recommendedName>
</protein>
<dbReference type="PANTHER" id="PTHR33055:SF13">
    <property type="entry name" value="TRANSPOSASE"/>
    <property type="match status" value="1"/>
</dbReference>
<keyword evidence="3" id="KW-1185">Reference proteome</keyword>
<dbReference type="EMBL" id="LHXO01000178">
    <property type="protein sequence ID" value="KXA92191.1"/>
    <property type="molecule type" value="Genomic_DNA"/>
</dbReference>
<dbReference type="InterPro" id="IPR003346">
    <property type="entry name" value="Transposase_20"/>
</dbReference>
<evidence type="ECO:0000259" key="1">
    <source>
        <dbReference type="Pfam" id="PF02371"/>
    </source>
</evidence>
<evidence type="ECO:0000313" key="3">
    <source>
        <dbReference type="Proteomes" id="UP000070284"/>
    </source>
</evidence>
<dbReference type="GO" id="GO:0004803">
    <property type="term" value="F:transposase activity"/>
    <property type="evidence" value="ECO:0007669"/>
    <property type="project" value="InterPro"/>
</dbReference>
<dbReference type="InterPro" id="IPR047650">
    <property type="entry name" value="Transpos_IS110"/>
</dbReference>
<evidence type="ECO:0000313" key="2">
    <source>
        <dbReference type="EMBL" id="KXA92191.1"/>
    </source>
</evidence>
<feature type="domain" description="Transposase IS116/IS110/IS902 C-terminal" evidence="1">
    <location>
        <begin position="1"/>
        <end position="83"/>
    </location>
</feature>
<dbReference type="GO" id="GO:0003677">
    <property type="term" value="F:DNA binding"/>
    <property type="evidence" value="ECO:0007669"/>
    <property type="project" value="InterPro"/>
</dbReference>
<dbReference type="AlphaFoldDB" id="A0A133UDB6"/>
<dbReference type="Pfam" id="PF02371">
    <property type="entry name" value="Transposase_20"/>
    <property type="match status" value="1"/>
</dbReference>
<comment type="caution">
    <text evidence="2">The sequence shown here is derived from an EMBL/GenBank/DDBJ whole genome shotgun (WGS) entry which is preliminary data.</text>
</comment>
<sequence length="121" mass="13727">MTIPYVGYFSVLTIIAEIATIKRFPSSHHLCSYAGLVPEVKQTGSKTAYGSIKGGRPVLRWILYQGAWNHVHHAESHLTRFYERLKQHKHQRRAHGSYSSKTHQGHLLDVGKQGRIPSGRL</sequence>
<accession>A0A133UDB6</accession>
<dbReference type="GO" id="GO:0006313">
    <property type="term" value="P:DNA transposition"/>
    <property type="evidence" value="ECO:0007669"/>
    <property type="project" value="InterPro"/>
</dbReference>